<organism evidence="1 2">
    <name type="scientific">Entomophthora muscae</name>
    <dbReference type="NCBI Taxonomy" id="34485"/>
    <lineage>
        <taxon>Eukaryota</taxon>
        <taxon>Fungi</taxon>
        <taxon>Fungi incertae sedis</taxon>
        <taxon>Zoopagomycota</taxon>
        <taxon>Entomophthoromycotina</taxon>
        <taxon>Entomophthoromycetes</taxon>
        <taxon>Entomophthorales</taxon>
        <taxon>Entomophthoraceae</taxon>
        <taxon>Entomophthora</taxon>
    </lineage>
</organism>
<evidence type="ECO:0000313" key="2">
    <source>
        <dbReference type="Proteomes" id="UP001165960"/>
    </source>
</evidence>
<name>A0ACC2USJ5_9FUNG</name>
<protein>
    <submittedName>
        <fullName evidence="1">Uncharacterized protein</fullName>
    </submittedName>
</protein>
<proteinExistence type="predicted"/>
<dbReference type="EMBL" id="QTSX02000026">
    <property type="protein sequence ID" value="KAJ9089872.1"/>
    <property type="molecule type" value="Genomic_DNA"/>
</dbReference>
<accession>A0ACC2USJ5</accession>
<gene>
    <name evidence="1" type="ORF">DSO57_1008553</name>
</gene>
<evidence type="ECO:0000313" key="1">
    <source>
        <dbReference type="EMBL" id="KAJ9089872.1"/>
    </source>
</evidence>
<sequence length="306" mass="34041">MCTKIHSFLTTDDDLELDIEIHFPLENPIGSKDPTGTTPSASKGSNDLKRHNTLAILLHPYGPLGGSKDDRVIRKLSAQMTKKNIIVAAPNLRGVGSSHGSTSWTAKGECQDLKSILCAFLLPHKENMWDNPIISETLKANFDYSYSEIILVGYSFGAMVASSITHDTIHEIVSMNNPDQFPHCPTLSTILLSYPLGVAWALSLWKVFEFKRLFTELVSSTITSSQPVSEGRLLIIFGGKDQFTSYSSYKTWVQGKGILLQAGDHHESSSEVGPLQVRSNSQGDHFWAREVDLDWLIQEIFCWLEI</sequence>
<keyword evidence="2" id="KW-1185">Reference proteome</keyword>
<reference evidence="1" key="1">
    <citation type="submission" date="2022-04" db="EMBL/GenBank/DDBJ databases">
        <title>Genome of the entomopathogenic fungus Entomophthora muscae.</title>
        <authorList>
            <person name="Elya C."/>
            <person name="Lovett B.R."/>
            <person name="Lee E."/>
            <person name="Macias A.M."/>
            <person name="Hajek A.E."/>
            <person name="De Bivort B.L."/>
            <person name="Kasson M.T."/>
            <person name="De Fine Licht H.H."/>
            <person name="Stajich J.E."/>
        </authorList>
    </citation>
    <scope>NUCLEOTIDE SEQUENCE</scope>
    <source>
        <strain evidence="1">Berkeley</strain>
    </source>
</reference>
<dbReference type="Proteomes" id="UP001165960">
    <property type="component" value="Unassembled WGS sequence"/>
</dbReference>
<comment type="caution">
    <text evidence="1">The sequence shown here is derived from an EMBL/GenBank/DDBJ whole genome shotgun (WGS) entry which is preliminary data.</text>
</comment>